<keyword evidence="6" id="KW-0805">Transcription regulation</keyword>
<evidence type="ECO:0000256" key="3">
    <source>
        <dbReference type="ARBA" id="ARBA00022475"/>
    </source>
</evidence>
<evidence type="ECO:0000256" key="6">
    <source>
        <dbReference type="ARBA" id="ARBA00023015"/>
    </source>
</evidence>
<evidence type="ECO:0000256" key="8">
    <source>
        <dbReference type="ARBA" id="ARBA00023163"/>
    </source>
</evidence>
<keyword evidence="13" id="KW-1185">Reference proteome</keyword>
<dbReference type="Proteomes" id="UP000297318">
    <property type="component" value="Unassembled WGS sequence"/>
</dbReference>
<name>A0A4Z1E7Z7_9MICO</name>
<dbReference type="Gene3D" id="1.10.10.1320">
    <property type="entry name" value="Anti-sigma factor, zinc-finger domain"/>
    <property type="match status" value="1"/>
</dbReference>
<dbReference type="InterPro" id="IPR051474">
    <property type="entry name" value="Anti-sigma-K/W_factor"/>
</dbReference>
<comment type="subcellular location">
    <subcellularLocation>
        <location evidence="2">Cell membrane</location>
    </subcellularLocation>
    <subcellularLocation>
        <location evidence="1">Membrane</location>
        <topology evidence="1">Single-pass membrane protein</topology>
    </subcellularLocation>
</comment>
<dbReference type="GO" id="GO:0016989">
    <property type="term" value="F:sigma factor antagonist activity"/>
    <property type="evidence" value="ECO:0007669"/>
    <property type="project" value="TreeGrafter"/>
</dbReference>
<keyword evidence="8" id="KW-0804">Transcription</keyword>
<evidence type="ECO:0000256" key="9">
    <source>
        <dbReference type="ARBA" id="ARBA00029829"/>
    </source>
</evidence>
<feature type="domain" description="Anti-sigma K factor RskA C-terminal" evidence="11">
    <location>
        <begin position="115"/>
        <end position="248"/>
    </location>
</feature>
<sequence>MNAHDLLAAWALDAVDDHERSVVERAIAADPELALEARGLRETTALLAGSVAAAPPPALRADVLAIIAREAPRSGESHPTAPLPSHEVEDTNAHPAFVTPKPRRHGVARWQSFALAAVVAGALAVPTTLAIQNDQRATQVEQQMSALESAMRQPGAQLVQGDVAGGGIAAAVLTDGEAVFTASDLPDPGDGLTYQLWRQDGDHMVSAGTLALNDGRVSATVSAEVPVDVLAVSIEPEGGSDAPTTDPVIVLAGI</sequence>
<evidence type="ECO:0000256" key="5">
    <source>
        <dbReference type="ARBA" id="ARBA00022989"/>
    </source>
</evidence>
<evidence type="ECO:0000313" key="13">
    <source>
        <dbReference type="Proteomes" id="UP000297318"/>
    </source>
</evidence>
<evidence type="ECO:0000259" key="11">
    <source>
        <dbReference type="Pfam" id="PF10099"/>
    </source>
</evidence>
<evidence type="ECO:0000256" key="1">
    <source>
        <dbReference type="ARBA" id="ARBA00004167"/>
    </source>
</evidence>
<accession>A0A4Z1E7Z7</accession>
<dbReference type="PANTHER" id="PTHR37461">
    <property type="entry name" value="ANTI-SIGMA-K FACTOR RSKA"/>
    <property type="match status" value="1"/>
</dbReference>
<keyword evidence="3" id="KW-1003">Cell membrane</keyword>
<dbReference type="PANTHER" id="PTHR37461:SF1">
    <property type="entry name" value="ANTI-SIGMA-K FACTOR RSKA"/>
    <property type="match status" value="1"/>
</dbReference>
<protein>
    <recommendedName>
        <fullName evidence="10">Regulator of SigK</fullName>
    </recommendedName>
    <alternativeName>
        <fullName evidence="9">Sigma-K anti-sigma factor RskA</fullName>
    </alternativeName>
</protein>
<keyword evidence="4" id="KW-0812">Transmembrane</keyword>
<evidence type="ECO:0000256" key="2">
    <source>
        <dbReference type="ARBA" id="ARBA00004236"/>
    </source>
</evidence>
<organism evidence="12 13">
    <name type="scientific">Serinibacter arcticus</name>
    <dbReference type="NCBI Taxonomy" id="1655435"/>
    <lineage>
        <taxon>Bacteria</taxon>
        <taxon>Bacillati</taxon>
        <taxon>Actinomycetota</taxon>
        <taxon>Actinomycetes</taxon>
        <taxon>Micrococcales</taxon>
        <taxon>Beutenbergiaceae</taxon>
        <taxon>Serinibacter</taxon>
    </lineage>
</organism>
<evidence type="ECO:0000313" key="12">
    <source>
        <dbReference type="EMBL" id="TGO05641.1"/>
    </source>
</evidence>
<dbReference type="EMBL" id="RHPJ01000002">
    <property type="protein sequence ID" value="TGO05641.1"/>
    <property type="molecule type" value="Genomic_DNA"/>
</dbReference>
<dbReference type="AlphaFoldDB" id="A0A4Z1E7Z7"/>
<evidence type="ECO:0000256" key="10">
    <source>
        <dbReference type="ARBA" id="ARBA00030803"/>
    </source>
</evidence>
<reference evidence="12 13" key="1">
    <citation type="submission" date="2018-11" db="EMBL/GenBank/DDBJ databases">
        <title>Complete genome sequencing of the Actinobacteria Serinibacter sp. K3-2.</title>
        <authorList>
            <person name="Rakitin A.L."/>
            <person name="Beletsky A.V."/>
            <person name="Mardanov A.V."/>
            <person name="Ravin N.V."/>
            <person name="Gromova A.S."/>
            <person name="Filippova S.N."/>
            <person name="Gal'Chenko V.F."/>
        </authorList>
    </citation>
    <scope>NUCLEOTIDE SEQUENCE [LARGE SCALE GENOMIC DNA]</scope>
    <source>
        <strain evidence="12 13">K3-2</strain>
    </source>
</reference>
<evidence type="ECO:0000256" key="4">
    <source>
        <dbReference type="ARBA" id="ARBA00022692"/>
    </source>
</evidence>
<proteinExistence type="predicted"/>
<keyword evidence="7" id="KW-0472">Membrane</keyword>
<gene>
    <name evidence="12" type="ORF">SERN_1645</name>
</gene>
<dbReference type="OrthoDB" id="153510at2"/>
<dbReference type="InterPro" id="IPR018764">
    <property type="entry name" value="RskA_C"/>
</dbReference>
<comment type="caution">
    <text evidence="12">The sequence shown here is derived from an EMBL/GenBank/DDBJ whole genome shotgun (WGS) entry which is preliminary data.</text>
</comment>
<dbReference type="GO" id="GO:0006417">
    <property type="term" value="P:regulation of translation"/>
    <property type="evidence" value="ECO:0007669"/>
    <property type="project" value="TreeGrafter"/>
</dbReference>
<dbReference type="InterPro" id="IPR041916">
    <property type="entry name" value="Anti_sigma_zinc_sf"/>
</dbReference>
<dbReference type="GO" id="GO:0005886">
    <property type="term" value="C:plasma membrane"/>
    <property type="evidence" value="ECO:0007669"/>
    <property type="project" value="UniProtKB-SubCell"/>
</dbReference>
<evidence type="ECO:0000256" key="7">
    <source>
        <dbReference type="ARBA" id="ARBA00023136"/>
    </source>
</evidence>
<dbReference type="Pfam" id="PF10099">
    <property type="entry name" value="RskA_C"/>
    <property type="match status" value="1"/>
</dbReference>
<keyword evidence="5" id="KW-1133">Transmembrane helix</keyword>
<dbReference type="RefSeq" id="WP_135849612.1">
    <property type="nucleotide sequence ID" value="NZ_RHPJ01000002.1"/>
</dbReference>